<feature type="compositionally biased region" description="Basic and acidic residues" evidence="2">
    <location>
        <begin position="364"/>
        <end position="383"/>
    </location>
</feature>
<proteinExistence type="predicted"/>
<keyword evidence="4" id="KW-1185">Reference proteome</keyword>
<feature type="region of interest" description="Disordered" evidence="2">
    <location>
        <begin position="202"/>
        <end position="226"/>
    </location>
</feature>
<dbReference type="Proteomes" id="UP001642464">
    <property type="component" value="Unassembled WGS sequence"/>
</dbReference>
<name>A0ABP0L4Q8_9DINO</name>
<gene>
    <name evidence="3" type="ORF">SCF082_LOCUS20531</name>
</gene>
<evidence type="ECO:0000313" key="3">
    <source>
        <dbReference type="EMBL" id="CAK9033543.1"/>
    </source>
</evidence>
<sequence>MARPWPYNPQPSFPPLPPSPGGSGPNGPGSPSLRDALRSIAREVEGARPETTPEPRLDVRRRRLEMARAEMGESPKCQKCEGLEAGHAEASANFFKEIEHLRRALGKLLEGATKYMPANVLRALKESLQLDVRYLTKPEEGEGGPLPPAPVVEVVDQSELIEKLRRQIAELEKEILDQKYTIQDLEEELRKAQEALRAAGVQSVATPKARPKRQLPESKEIQTEPWAPFPAKQEVVKVVDPKSAVETEPGPPKVKKERPKAPVAVESDSDEPQVDAGKKSGKKVVAKREEVQVVSTGIDPDVVRRLQAELDLLKIKLASAERELGKMDGLKSEIERLKQQVSDKDKRIEELEEELKKLKAKKPPKAEVKEEVKKEVKPPPEKKEKKKEKKFKQDAPPTPKTPTQPTVAVKEEETPVEPVPVEEEPVEPPPEVSSEGSETESEESLPPKTFEDKCVGNGPGAWGLIDEPIFIKGRGLQKQEGELNKTGRCYERYMVEQPTLGLTNTPSLSTIDVDATLARLKGSRGVGVYSNGAILGGVQCASTWAGSRSTGRLEAEPYLTQVWETHPKGHKAPVKRELIKLGAISPVSPKSATLQSVDAFAATQKTLVSNATVKDLSIDATLKDFSTLPNTATQLLSTQPVATPTETPTAS</sequence>
<protein>
    <submittedName>
        <fullName evidence="3">Desumoylating isopeptidase 2</fullName>
    </submittedName>
</protein>
<keyword evidence="1" id="KW-0175">Coiled coil</keyword>
<feature type="coiled-coil region" evidence="1">
    <location>
        <begin position="154"/>
        <end position="202"/>
    </location>
</feature>
<reference evidence="3 4" key="1">
    <citation type="submission" date="2024-02" db="EMBL/GenBank/DDBJ databases">
        <authorList>
            <person name="Chen Y."/>
            <person name="Shah S."/>
            <person name="Dougan E. K."/>
            <person name="Thang M."/>
            <person name="Chan C."/>
        </authorList>
    </citation>
    <scope>NUCLEOTIDE SEQUENCE [LARGE SCALE GENOMIC DNA]</scope>
</reference>
<evidence type="ECO:0000313" key="4">
    <source>
        <dbReference type="Proteomes" id="UP001642464"/>
    </source>
</evidence>
<dbReference type="EMBL" id="CAXAMM010014358">
    <property type="protein sequence ID" value="CAK9033543.1"/>
    <property type="molecule type" value="Genomic_DNA"/>
</dbReference>
<feature type="compositionally biased region" description="Pro residues" evidence="2">
    <location>
        <begin position="1"/>
        <end position="20"/>
    </location>
</feature>
<evidence type="ECO:0000256" key="1">
    <source>
        <dbReference type="SAM" id="Coils"/>
    </source>
</evidence>
<comment type="caution">
    <text evidence="3">The sequence shown here is derived from an EMBL/GenBank/DDBJ whole genome shotgun (WGS) entry which is preliminary data.</text>
</comment>
<feature type="region of interest" description="Disordered" evidence="2">
    <location>
        <begin position="240"/>
        <end position="282"/>
    </location>
</feature>
<accession>A0ABP0L4Q8</accession>
<feature type="compositionally biased region" description="Basic and acidic residues" evidence="2">
    <location>
        <begin position="35"/>
        <end position="61"/>
    </location>
</feature>
<feature type="region of interest" description="Disordered" evidence="2">
    <location>
        <begin position="355"/>
        <end position="453"/>
    </location>
</feature>
<feature type="region of interest" description="Disordered" evidence="2">
    <location>
        <begin position="1"/>
        <end position="61"/>
    </location>
</feature>
<evidence type="ECO:0000256" key="2">
    <source>
        <dbReference type="SAM" id="MobiDB-lite"/>
    </source>
</evidence>
<organism evidence="3 4">
    <name type="scientific">Durusdinium trenchii</name>
    <dbReference type="NCBI Taxonomy" id="1381693"/>
    <lineage>
        <taxon>Eukaryota</taxon>
        <taxon>Sar</taxon>
        <taxon>Alveolata</taxon>
        <taxon>Dinophyceae</taxon>
        <taxon>Suessiales</taxon>
        <taxon>Symbiodiniaceae</taxon>
        <taxon>Durusdinium</taxon>
    </lineage>
</organism>